<evidence type="ECO:0000256" key="1">
    <source>
        <dbReference type="ARBA" id="ARBA00004685"/>
    </source>
</evidence>
<gene>
    <name evidence="5" type="ORF">SCLTRI_LOCUS7663</name>
</gene>
<evidence type="ECO:0000256" key="2">
    <source>
        <dbReference type="ARBA" id="ARBA00023002"/>
    </source>
</evidence>
<keyword evidence="2" id="KW-0560">Oxidoreductase</keyword>
<keyword evidence="6" id="KW-1185">Reference proteome</keyword>
<comment type="caution">
    <text evidence="5">The sequence shown here is derived from an EMBL/GenBank/DDBJ whole genome shotgun (WGS) entry which is preliminary data.</text>
</comment>
<dbReference type="GO" id="GO:0016491">
    <property type="term" value="F:oxidoreductase activity"/>
    <property type="evidence" value="ECO:0007669"/>
    <property type="project" value="UniProtKB-KW"/>
</dbReference>
<keyword evidence="4" id="KW-1133">Transmembrane helix</keyword>
<organism evidence="5 6">
    <name type="scientific">Sclerotinia trifoliorum</name>
    <dbReference type="NCBI Taxonomy" id="28548"/>
    <lineage>
        <taxon>Eukaryota</taxon>
        <taxon>Fungi</taxon>
        <taxon>Dikarya</taxon>
        <taxon>Ascomycota</taxon>
        <taxon>Pezizomycotina</taxon>
        <taxon>Leotiomycetes</taxon>
        <taxon>Helotiales</taxon>
        <taxon>Sclerotiniaceae</taxon>
        <taxon>Sclerotinia</taxon>
    </lineage>
</organism>
<dbReference type="GO" id="GO:0043386">
    <property type="term" value="P:mycotoxin biosynthetic process"/>
    <property type="evidence" value="ECO:0007669"/>
    <property type="project" value="InterPro"/>
</dbReference>
<dbReference type="InterPro" id="IPR021765">
    <property type="entry name" value="UstYa-like"/>
</dbReference>
<dbReference type="AlphaFoldDB" id="A0A8H2ZRG5"/>
<sequence>MKLSTFQRSLKYSALEPEERAKDERAQSRNPEIKNKWKIPMISLTVLLAVLVGFFLGRISMRVQNARDLLEPAGDHVETWVYNRTFSDPPSHQTESAWRSIFPKGRGFIHHRSLAPNISGIAVFHELHCLNGIRLAYYAASTEKQEKSEVGSSSISGNAHSGHDDPAHIRHCFDYLRHALMCAADTNLEPVDWKYGGVTGWGFDRTCRSYDAVVAYAEQWRTHSEADIS</sequence>
<evidence type="ECO:0000256" key="3">
    <source>
        <dbReference type="ARBA" id="ARBA00035112"/>
    </source>
</evidence>
<dbReference type="Proteomes" id="UP000624404">
    <property type="component" value="Unassembled WGS sequence"/>
</dbReference>
<name>A0A8H2ZRG5_9HELO</name>
<keyword evidence="4" id="KW-0812">Transmembrane</keyword>
<dbReference type="PANTHER" id="PTHR33365:SF11">
    <property type="entry name" value="TAT PATHWAY SIGNAL SEQUENCE"/>
    <property type="match status" value="1"/>
</dbReference>
<keyword evidence="4" id="KW-0472">Membrane</keyword>
<protein>
    <submittedName>
        <fullName evidence="5">C1dc3e33-45dd-4977-b6f7-7d2048f03ab0</fullName>
    </submittedName>
</protein>
<reference evidence="5" key="1">
    <citation type="submission" date="2020-10" db="EMBL/GenBank/DDBJ databases">
        <authorList>
            <person name="Kusch S."/>
        </authorList>
    </citation>
    <scope>NUCLEOTIDE SEQUENCE</scope>
    <source>
        <strain evidence="5">SwB9</strain>
    </source>
</reference>
<evidence type="ECO:0000313" key="6">
    <source>
        <dbReference type="Proteomes" id="UP000624404"/>
    </source>
</evidence>
<dbReference type="Pfam" id="PF11807">
    <property type="entry name" value="UstYa"/>
    <property type="match status" value="1"/>
</dbReference>
<dbReference type="OrthoDB" id="3687641at2759"/>
<evidence type="ECO:0000313" key="5">
    <source>
        <dbReference type="EMBL" id="CAD6447871.1"/>
    </source>
</evidence>
<dbReference type="EMBL" id="CAJHIA010000030">
    <property type="protein sequence ID" value="CAD6447871.1"/>
    <property type="molecule type" value="Genomic_DNA"/>
</dbReference>
<proteinExistence type="inferred from homology"/>
<comment type="pathway">
    <text evidence="1">Mycotoxin biosynthesis.</text>
</comment>
<comment type="similarity">
    <text evidence="3">Belongs to the ustYa family.</text>
</comment>
<accession>A0A8H2ZRG5</accession>
<feature type="transmembrane region" description="Helical" evidence="4">
    <location>
        <begin position="39"/>
        <end position="57"/>
    </location>
</feature>
<dbReference type="PANTHER" id="PTHR33365">
    <property type="entry name" value="YALI0B05434P"/>
    <property type="match status" value="1"/>
</dbReference>
<evidence type="ECO:0000256" key="4">
    <source>
        <dbReference type="SAM" id="Phobius"/>
    </source>
</evidence>